<dbReference type="PROSITE" id="PS00972">
    <property type="entry name" value="USP_1"/>
    <property type="match status" value="1"/>
</dbReference>
<evidence type="ECO:0000256" key="2">
    <source>
        <dbReference type="RuleBase" id="RU366025"/>
    </source>
</evidence>
<dbReference type="Proteomes" id="UP000001593">
    <property type="component" value="Unassembled WGS sequence"/>
</dbReference>
<dbReference type="GO" id="GO:0016579">
    <property type="term" value="P:protein deubiquitination"/>
    <property type="evidence" value="ECO:0007669"/>
    <property type="project" value="InterPro"/>
</dbReference>
<proteinExistence type="inferred from homology"/>
<dbReference type="PANTHER" id="PTHR21646">
    <property type="entry name" value="UBIQUITIN CARBOXYL-TERMINAL HYDROLASE"/>
    <property type="match status" value="1"/>
</dbReference>
<dbReference type="GO" id="GO:0005737">
    <property type="term" value="C:cytoplasm"/>
    <property type="evidence" value="ECO:0000318"/>
    <property type="project" value="GO_Central"/>
</dbReference>
<dbReference type="HOGENOM" id="CLU_008279_14_0_1"/>
<dbReference type="CDD" id="cd02257">
    <property type="entry name" value="Peptidase_C19"/>
    <property type="match status" value="1"/>
</dbReference>
<dbReference type="PhylomeDB" id="A7RVJ3"/>
<dbReference type="GO" id="GO:0006508">
    <property type="term" value="P:proteolysis"/>
    <property type="evidence" value="ECO:0007669"/>
    <property type="project" value="UniProtKB-KW"/>
</dbReference>
<keyword evidence="2" id="KW-0833">Ubl conjugation pathway</keyword>
<evidence type="ECO:0000313" key="4">
    <source>
        <dbReference type="EMBL" id="EDO44586.1"/>
    </source>
</evidence>
<gene>
    <name evidence="4" type="ORF">NEMVEDRAFT_v1g240984</name>
</gene>
<accession>A7RVJ3</accession>
<dbReference type="eggNOG" id="KOG1867">
    <property type="taxonomic scope" value="Eukaryota"/>
</dbReference>
<comment type="catalytic activity">
    <reaction evidence="1 2">
        <text>Thiol-dependent hydrolysis of ester, thioester, amide, peptide and isopeptide bonds formed by the C-terminal Gly of ubiquitin (a 76-residue protein attached to proteins as an intracellular targeting signal).</text>
        <dbReference type="EC" id="3.4.19.12"/>
    </reaction>
</comment>
<dbReference type="EMBL" id="DS469543">
    <property type="protein sequence ID" value="EDO44586.1"/>
    <property type="molecule type" value="Genomic_DNA"/>
</dbReference>
<dbReference type="AlphaFoldDB" id="A7RVJ3"/>
<dbReference type="PANTHER" id="PTHR21646:SF23">
    <property type="entry name" value="UBIQUITIN CARBOXYL-TERMINAL HYDROLASE USP2"/>
    <property type="match status" value="1"/>
</dbReference>
<dbReference type="GO" id="GO:0004843">
    <property type="term" value="F:cysteine-type deubiquitinase activity"/>
    <property type="evidence" value="ECO:0007669"/>
    <property type="project" value="UniProtKB-UniRule"/>
</dbReference>
<reference evidence="4 5" key="1">
    <citation type="journal article" date="2007" name="Science">
        <title>Sea anemone genome reveals ancestral eumetazoan gene repertoire and genomic organization.</title>
        <authorList>
            <person name="Putnam N.H."/>
            <person name="Srivastava M."/>
            <person name="Hellsten U."/>
            <person name="Dirks B."/>
            <person name="Chapman J."/>
            <person name="Salamov A."/>
            <person name="Terry A."/>
            <person name="Shapiro H."/>
            <person name="Lindquist E."/>
            <person name="Kapitonov V.V."/>
            <person name="Jurka J."/>
            <person name="Genikhovich G."/>
            <person name="Grigoriev I.V."/>
            <person name="Lucas S.M."/>
            <person name="Steele R.E."/>
            <person name="Finnerty J.R."/>
            <person name="Technau U."/>
            <person name="Martindale M.Q."/>
            <person name="Rokhsar D.S."/>
        </authorList>
    </citation>
    <scope>NUCLEOTIDE SEQUENCE [LARGE SCALE GENOMIC DNA]</scope>
    <source>
        <strain evidence="5">CH2 X CH6</strain>
    </source>
</reference>
<dbReference type="Pfam" id="PF00443">
    <property type="entry name" value="UCH"/>
    <property type="match status" value="1"/>
</dbReference>
<feature type="domain" description="USP" evidence="3">
    <location>
        <begin position="10"/>
        <end position="425"/>
    </location>
</feature>
<name>A7RVJ3_NEMVE</name>
<dbReference type="SUPFAM" id="SSF54001">
    <property type="entry name" value="Cysteine proteinases"/>
    <property type="match status" value="1"/>
</dbReference>
<dbReference type="EC" id="3.4.19.12" evidence="2"/>
<dbReference type="InterPro" id="IPR001394">
    <property type="entry name" value="Peptidase_C19_UCH"/>
</dbReference>
<dbReference type="STRING" id="45351.A7RVJ3"/>
<sequence length="444" mass="49773">MPQHIGGLCAGLYNLGNTCFMNSVLQGLASIASFVSWTDEFTWRKEQLNQDGNLLGEAIVELMKELNIEWNEDDAVLSAGPIIQALQHHGWVIPSNQQDAFEFFQVLSSTLEEELGELSAILDFSSITSVEKSKGGLDGSVRHRISRVSYGRRCVKKHVPFRGLLASQLVCKECRFKCPVKFDGFDSISLSLPMTLQVGLSLEDLLQKFVCSESVDSVECKGCGNLGSENTNKSSFIKRLTVGKLPQCLCIHVKRTYWHNNGMPYKINTFVRFGEYLNLGPYMYDPVSRSPKRSRSDLNLPMTIKLLAEGGEGRRSPTKRVRTSSVNMQMLSELGSAFPSGLLSPISFSRQNSESRSRTVYQLTAVTSHMGDVDDGHYVTYRRFVPSHPDERGSLWLYTSDELVEVATHDQVFSSSAYMLYYERCPAGFEELAKCFESVMECDD</sequence>
<dbReference type="InParanoid" id="A7RVJ3"/>
<dbReference type="Gene3D" id="3.90.70.10">
    <property type="entry name" value="Cysteine proteinases"/>
    <property type="match status" value="1"/>
</dbReference>
<dbReference type="InterPro" id="IPR018200">
    <property type="entry name" value="USP_CS"/>
</dbReference>
<protein>
    <recommendedName>
        <fullName evidence="2">Ubiquitin carboxyl-terminal hydrolase</fullName>
        <ecNumber evidence="2">3.4.19.12</ecNumber>
    </recommendedName>
</protein>
<comment type="similarity">
    <text evidence="2">Belongs to the peptidase C19 family.</text>
</comment>
<keyword evidence="5" id="KW-1185">Reference proteome</keyword>
<evidence type="ECO:0000256" key="1">
    <source>
        <dbReference type="ARBA" id="ARBA00000707"/>
    </source>
</evidence>
<keyword evidence="2" id="KW-0788">Thiol protease</keyword>
<keyword evidence="2" id="KW-0378">Hydrolase</keyword>
<dbReference type="InterPro" id="IPR038765">
    <property type="entry name" value="Papain-like_cys_pep_sf"/>
</dbReference>
<evidence type="ECO:0000313" key="5">
    <source>
        <dbReference type="Proteomes" id="UP000001593"/>
    </source>
</evidence>
<dbReference type="InterPro" id="IPR028889">
    <property type="entry name" value="USP"/>
</dbReference>
<organism evidence="4 5">
    <name type="scientific">Nematostella vectensis</name>
    <name type="common">Starlet sea anemone</name>
    <dbReference type="NCBI Taxonomy" id="45351"/>
    <lineage>
        <taxon>Eukaryota</taxon>
        <taxon>Metazoa</taxon>
        <taxon>Cnidaria</taxon>
        <taxon>Anthozoa</taxon>
        <taxon>Hexacorallia</taxon>
        <taxon>Actiniaria</taxon>
        <taxon>Edwardsiidae</taxon>
        <taxon>Nematostella</taxon>
    </lineage>
</organism>
<dbReference type="PROSITE" id="PS50235">
    <property type="entry name" value="USP_3"/>
    <property type="match status" value="1"/>
</dbReference>
<evidence type="ECO:0000259" key="3">
    <source>
        <dbReference type="PROSITE" id="PS50235"/>
    </source>
</evidence>
<dbReference type="PROSITE" id="PS00973">
    <property type="entry name" value="USP_2"/>
    <property type="match status" value="1"/>
</dbReference>
<keyword evidence="2" id="KW-0645">Protease</keyword>
<dbReference type="InterPro" id="IPR050185">
    <property type="entry name" value="Ub_carboxyl-term_hydrolase"/>
</dbReference>
<dbReference type="OMA" id="YIQGASC"/>